<dbReference type="Pfam" id="PF02775">
    <property type="entry name" value="TPP_enzyme_C"/>
    <property type="match status" value="1"/>
</dbReference>
<dbReference type="EMBL" id="BSTJ01000004">
    <property type="protein sequence ID" value="GLY75884.1"/>
    <property type="molecule type" value="Genomic_DNA"/>
</dbReference>
<dbReference type="GO" id="GO:0000287">
    <property type="term" value="F:magnesium ion binding"/>
    <property type="evidence" value="ECO:0007669"/>
    <property type="project" value="InterPro"/>
</dbReference>
<dbReference type="InterPro" id="IPR012000">
    <property type="entry name" value="Thiamin_PyroP_enz_cen_dom"/>
</dbReference>
<dbReference type="GO" id="GO:0003984">
    <property type="term" value="F:acetolactate synthase activity"/>
    <property type="evidence" value="ECO:0007669"/>
    <property type="project" value="TreeGrafter"/>
</dbReference>
<dbReference type="InterPro" id="IPR045229">
    <property type="entry name" value="TPP_enz"/>
</dbReference>
<feature type="domain" description="Thiamine pyrophosphate enzyme TPP-binding" evidence="5">
    <location>
        <begin position="399"/>
        <end position="524"/>
    </location>
</feature>
<dbReference type="GO" id="GO:0030976">
    <property type="term" value="F:thiamine pyrophosphate binding"/>
    <property type="evidence" value="ECO:0007669"/>
    <property type="project" value="InterPro"/>
</dbReference>
<accession>A0A9W6RHY8</accession>
<evidence type="ECO:0000256" key="2">
    <source>
        <dbReference type="ARBA" id="ARBA00023052"/>
    </source>
</evidence>
<dbReference type="CDD" id="cd07035">
    <property type="entry name" value="TPP_PYR_POX_like"/>
    <property type="match status" value="1"/>
</dbReference>
<dbReference type="Gene3D" id="3.40.50.1220">
    <property type="entry name" value="TPP-binding domain"/>
    <property type="match status" value="1"/>
</dbReference>
<dbReference type="RefSeq" id="WP_285623438.1">
    <property type="nucleotide sequence ID" value="NZ_BSTJ01000004.1"/>
</dbReference>
<dbReference type="PANTHER" id="PTHR18968:SF167">
    <property type="entry name" value="ACETOLACTATE SYNTHASE LARGE SUBUNIT ILVB2-RELATED"/>
    <property type="match status" value="1"/>
</dbReference>
<dbReference type="CDD" id="cd00568">
    <property type="entry name" value="TPP_enzymes"/>
    <property type="match status" value="1"/>
</dbReference>
<feature type="domain" description="Thiamine pyrophosphate enzyme central" evidence="4">
    <location>
        <begin position="206"/>
        <end position="325"/>
    </location>
</feature>
<feature type="domain" description="Thiamine pyrophosphate enzyme N-terminal TPP-binding" evidence="6">
    <location>
        <begin position="6"/>
        <end position="123"/>
    </location>
</feature>
<evidence type="ECO:0000256" key="3">
    <source>
        <dbReference type="RuleBase" id="RU362132"/>
    </source>
</evidence>
<sequence>MTETSVARRVLEAFERAGVRHAFGLPGVHNLAFWRDAGPGTPEIVGVRHEQTAVYAADGLARATGGLGLALTTTGPGAANAAGAFGEAAAAGSPVVLVASEVSTALRRPGTVRGLLHESRDQAGIFAPLAKAVYRPRTADEAGAAVADAIRTALSWPRGPVYVDIPTDVLDRPLGPIEVPAPARLSPAPPQVERLAALLGDDGDGTVIWAGGGVVQSGAEAELLALAERLDAPVVTTYAARGVLPAGHPLLVGLPPHEPEVAELIGTAGLLLALGTDFDGMMTRNWRMPLPGRLAAVNCAEEYLAKNLTPDVAVLGDVRTVLTELLGVLKPRRRETAPRPAALREAVRGRLAADPRTAEAMRFLASVESAVGDETVIVCDMAIPGYWYGGYGRVAGGRLLQYPVGWGTLGYALPASIGPATDGRPALVIAGDGGLMFALGEFMTLAERRLPVTVLVLDDGGYGMLRYDQEVAGDQIRGTDLRNPDWERLGEAFGVPPAVVDGVGEALARALTEALADPGPRLVVARAALTPPKTTSPRWFE</sequence>
<dbReference type="AlphaFoldDB" id="A0A9W6RHY8"/>
<dbReference type="GO" id="GO:0009097">
    <property type="term" value="P:isoleucine biosynthetic process"/>
    <property type="evidence" value="ECO:0007669"/>
    <property type="project" value="TreeGrafter"/>
</dbReference>
<protein>
    <submittedName>
        <fullName evidence="7">Acetolactate synthase I/II/III large subunit</fullName>
    </submittedName>
</protein>
<gene>
    <name evidence="7" type="primary">ilvB</name>
    <name evidence="7" type="ORF">Airi01_041510</name>
</gene>
<evidence type="ECO:0000259" key="6">
    <source>
        <dbReference type="Pfam" id="PF02776"/>
    </source>
</evidence>
<dbReference type="InterPro" id="IPR029035">
    <property type="entry name" value="DHS-like_NAD/FAD-binding_dom"/>
</dbReference>
<comment type="caution">
    <text evidence="7">The sequence shown here is derived from an EMBL/GenBank/DDBJ whole genome shotgun (WGS) entry which is preliminary data.</text>
</comment>
<dbReference type="Gene3D" id="3.40.50.970">
    <property type="match status" value="2"/>
</dbReference>
<keyword evidence="2 3" id="KW-0786">Thiamine pyrophosphate</keyword>
<dbReference type="GO" id="GO:0050660">
    <property type="term" value="F:flavin adenine dinucleotide binding"/>
    <property type="evidence" value="ECO:0007669"/>
    <property type="project" value="TreeGrafter"/>
</dbReference>
<dbReference type="InterPro" id="IPR012001">
    <property type="entry name" value="Thiamin_PyroP_enz_TPP-bd_dom"/>
</dbReference>
<dbReference type="PANTHER" id="PTHR18968">
    <property type="entry name" value="THIAMINE PYROPHOSPHATE ENZYMES"/>
    <property type="match status" value="1"/>
</dbReference>
<dbReference type="GO" id="GO:0009099">
    <property type="term" value="P:L-valine biosynthetic process"/>
    <property type="evidence" value="ECO:0007669"/>
    <property type="project" value="TreeGrafter"/>
</dbReference>
<organism evidence="7 8">
    <name type="scientific">Actinoallomurus iriomotensis</name>
    <dbReference type="NCBI Taxonomy" id="478107"/>
    <lineage>
        <taxon>Bacteria</taxon>
        <taxon>Bacillati</taxon>
        <taxon>Actinomycetota</taxon>
        <taxon>Actinomycetes</taxon>
        <taxon>Streptosporangiales</taxon>
        <taxon>Thermomonosporaceae</taxon>
        <taxon>Actinoallomurus</taxon>
    </lineage>
</organism>
<comment type="similarity">
    <text evidence="1 3">Belongs to the TPP enzyme family.</text>
</comment>
<dbReference type="GO" id="GO:0005948">
    <property type="term" value="C:acetolactate synthase complex"/>
    <property type="evidence" value="ECO:0007669"/>
    <property type="project" value="TreeGrafter"/>
</dbReference>
<dbReference type="InterPro" id="IPR029061">
    <property type="entry name" value="THDP-binding"/>
</dbReference>
<evidence type="ECO:0000259" key="4">
    <source>
        <dbReference type="Pfam" id="PF00205"/>
    </source>
</evidence>
<evidence type="ECO:0000313" key="8">
    <source>
        <dbReference type="Proteomes" id="UP001165135"/>
    </source>
</evidence>
<dbReference type="Pfam" id="PF02776">
    <property type="entry name" value="TPP_enzyme_N"/>
    <property type="match status" value="1"/>
</dbReference>
<dbReference type="Proteomes" id="UP001165135">
    <property type="component" value="Unassembled WGS sequence"/>
</dbReference>
<proteinExistence type="inferred from homology"/>
<evidence type="ECO:0000259" key="5">
    <source>
        <dbReference type="Pfam" id="PF02775"/>
    </source>
</evidence>
<dbReference type="Pfam" id="PF00205">
    <property type="entry name" value="TPP_enzyme_M"/>
    <property type="match status" value="1"/>
</dbReference>
<name>A0A9W6RHY8_9ACTN</name>
<dbReference type="SUPFAM" id="SSF52467">
    <property type="entry name" value="DHS-like NAD/FAD-binding domain"/>
    <property type="match status" value="1"/>
</dbReference>
<evidence type="ECO:0000313" key="7">
    <source>
        <dbReference type="EMBL" id="GLY75884.1"/>
    </source>
</evidence>
<dbReference type="SUPFAM" id="SSF52518">
    <property type="entry name" value="Thiamin diphosphate-binding fold (THDP-binding)"/>
    <property type="match status" value="2"/>
</dbReference>
<reference evidence="7" key="1">
    <citation type="submission" date="2023-03" db="EMBL/GenBank/DDBJ databases">
        <title>Actinoallomurus iriomotensis NBRC 103681.</title>
        <authorList>
            <person name="Ichikawa N."/>
            <person name="Sato H."/>
            <person name="Tonouchi N."/>
        </authorList>
    </citation>
    <scope>NUCLEOTIDE SEQUENCE</scope>
    <source>
        <strain evidence="7">NBRC 103681</strain>
    </source>
</reference>
<evidence type="ECO:0000256" key="1">
    <source>
        <dbReference type="ARBA" id="ARBA00007812"/>
    </source>
</evidence>
<dbReference type="InterPro" id="IPR011766">
    <property type="entry name" value="TPP_enzyme_TPP-bd"/>
</dbReference>